<name>A0A840WJI8_9ACTN</name>
<evidence type="ECO:0000313" key="3">
    <source>
        <dbReference type="Proteomes" id="UP000579647"/>
    </source>
</evidence>
<organism evidence="2 3">
    <name type="scientific">Nocardiopsis metallicus</name>
    <dbReference type="NCBI Taxonomy" id="179819"/>
    <lineage>
        <taxon>Bacteria</taxon>
        <taxon>Bacillati</taxon>
        <taxon>Actinomycetota</taxon>
        <taxon>Actinomycetes</taxon>
        <taxon>Streptosporangiales</taxon>
        <taxon>Nocardiopsidaceae</taxon>
        <taxon>Nocardiopsis</taxon>
    </lineage>
</organism>
<keyword evidence="1" id="KW-1133">Transmembrane helix</keyword>
<accession>A0A840WJI8</accession>
<dbReference type="Proteomes" id="UP000579647">
    <property type="component" value="Unassembled WGS sequence"/>
</dbReference>
<gene>
    <name evidence="2" type="ORF">HNR07_004288</name>
</gene>
<keyword evidence="3" id="KW-1185">Reference proteome</keyword>
<evidence type="ECO:0000256" key="1">
    <source>
        <dbReference type="SAM" id="Phobius"/>
    </source>
</evidence>
<feature type="transmembrane region" description="Helical" evidence="1">
    <location>
        <begin position="16"/>
        <end position="35"/>
    </location>
</feature>
<dbReference type="AlphaFoldDB" id="A0A840WJI8"/>
<evidence type="ECO:0000313" key="2">
    <source>
        <dbReference type="EMBL" id="MBB5493151.1"/>
    </source>
</evidence>
<dbReference type="EMBL" id="JACHDO010000001">
    <property type="protein sequence ID" value="MBB5493151.1"/>
    <property type="molecule type" value="Genomic_DNA"/>
</dbReference>
<protein>
    <submittedName>
        <fullName evidence="2">Uncharacterized protein</fullName>
    </submittedName>
</protein>
<sequence length="106" mass="11056">MYPVGAPLPSGPPPRVGGAVAALVVALCTLAVPVLGIALGLWFFILVANVPGIVLGIIALVKIPNAVDVERYIRYTWACTFAYTALSVVFLVPVIVLALLFLLVGV</sequence>
<keyword evidence="1" id="KW-0812">Transmembrane</keyword>
<keyword evidence="1" id="KW-0472">Membrane</keyword>
<proteinExistence type="predicted"/>
<feature type="transmembrane region" description="Helical" evidence="1">
    <location>
        <begin position="81"/>
        <end position="104"/>
    </location>
</feature>
<feature type="transmembrane region" description="Helical" evidence="1">
    <location>
        <begin position="42"/>
        <end position="61"/>
    </location>
</feature>
<reference evidence="2 3" key="1">
    <citation type="submission" date="2020-08" db="EMBL/GenBank/DDBJ databases">
        <title>Sequencing the genomes of 1000 actinobacteria strains.</title>
        <authorList>
            <person name="Klenk H.-P."/>
        </authorList>
    </citation>
    <scope>NUCLEOTIDE SEQUENCE [LARGE SCALE GENOMIC DNA]</scope>
    <source>
        <strain evidence="2 3">DSM 44598</strain>
    </source>
</reference>
<comment type="caution">
    <text evidence="2">The sequence shown here is derived from an EMBL/GenBank/DDBJ whole genome shotgun (WGS) entry which is preliminary data.</text>
</comment>